<gene>
    <name evidence="6" type="ORF">OMP44_10730</name>
</gene>
<dbReference type="InterPro" id="IPR001547">
    <property type="entry name" value="Glyco_hydro_5"/>
</dbReference>
<evidence type="ECO:0000259" key="5">
    <source>
        <dbReference type="Pfam" id="PF13946"/>
    </source>
</evidence>
<keyword evidence="2 3" id="KW-0326">Glycosidase</keyword>
<comment type="similarity">
    <text evidence="3">Belongs to the glycosyl hydrolase 5 (cellulase A) family.</text>
</comment>
<evidence type="ECO:0000256" key="3">
    <source>
        <dbReference type="RuleBase" id="RU361153"/>
    </source>
</evidence>
<dbReference type="Proteomes" id="UP001157461">
    <property type="component" value="Unassembled WGS sequence"/>
</dbReference>
<evidence type="ECO:0000256" key="2">
    <source>
        <dbReference type="ARBA" id="ARBA00023295"/>
    </source>
</evidence>
<evidence type="ECO:0000259" key="4">
    <source>
        <dbReference type="Pfam" id="PF00150"/>
    </source>
</evidence>
<dbReference type="InterPro" id="IPR038255">
    <property type="entry name" value="PBS_linker_sf"/>
</dbReference>
<keyword evidence="7" id="KW-1185">Reference proteome</keyword>
<feature type="domain" description="DUF4214" evidence="5">
    <location>
        <begin position="411"/>
        <end position="462"/>
    </location>
</feature>
<comment type="caution">
    <text evidence="6">The sequence shown here is derived from an EMBL/GenBank/DDBJ whole genome shotgun (WGS) entry which is preliminary data.</text>
</comment>
<reference evidence="6 7" key="1">
    <citation type="submission" date="2022-10" db="EMBL/GenBank/DDBJ databases">
        <title>A novel Pseudomonas species, isolated from Passiflora incarnata leaves.</title>
        <authorList>
            <person name="Cueva-Yesquen L.G."/>
            <person name="Fantinatti-Garboggini F."/>
        </authorList>
    </citation>
    <scope>NUCLEOTIDE SEQUENCE [LARGE SCALE GENOMIC DNA]</scope>
    <source>
        <strain evidence="6 7">CBMAI 2609</strain>
    </source>
</reference>
<dbReference type="Gene3D" id="1.10.3130.20">
    <property type="entry name" value="Phycobilisome linker domain"/>
    <property type="match status" value="1"/>
</dbReference>
<proteinExistence type="inferred from homology"/>
<feature type="domain" description="Glycoside hydrolase family 5" evidence="4">
    <location>
        <begin position="50"/>
        <end position="301"/>
    </location>
</feature>
<dbReference type="RefSeq" id="WP_280307860.1">
    <property type="nucleotide sequence ID" value="NZ_JAPDIQ010000004.1"/>
</dbReference>
<accession>A0ABT6IFT3</accession>
<dbReference type="InterPro" id="IPR017853">
    <property type="entry name" value="GH"/>
</dbReference>
<evidence type="ECO:0000313" key="6">
    <source>
        <dbReference type="EMBL" id="MDH4763372.1"/>
    </source>
</evidence>
<name>A0ABT6IFT3_9PSED</name>
<dbReference type="InterPro" id="IPR025282">
    <property type="entry name" value="DUF4214"/>
</dbReference>
<dbReference type="SUPFAM" id="SSF51445">
    <property type="entry name" value="(Trans)glycosidases"/>
    <property type="match status" value="1"/>
</dbReference>
<evidence type="ECO:0000256" key="1">
    <source>
        <dbReference type="ARBA" id="ARBA00022801"/>
    </source>
</evidence>
<sequence length="626" mass="70216">MIQNIPFKATILFLFCIVANDVRAMPMVGLNFSGAGFAGNIIPGINNKNYIFPTEYHFSSWSARGVKLIRFPILWERLQPALGGEFDSSYAQLVDGVFYYANKYNMKVILDLHNYARYRGAVIGTGDVSYASFRDVTTKIARRWSREPALYGYDIMNEPHDATAYWPKAAQYGIDGIRTFDSVHKIFIEGNGWAEATRWPQWNDSLLSLQDPAGNLIYEAHVYFDEGGGGNYANADPSSLDAMYGVNRVKPFIEWLKKNNKKGYIGEFGVPDNHSHWITIMDNMLGYLRDNCIPSTYWAAGPGWGSYNLSVEPVGAQERPQWATLRKYLDADGCSEIGPRSGAPVLLSASSSSTQLYLKAADSKQGQAQLNLIQQLYLLYLGRPADAQGLAFWRDALADGRIDTKGIVKEFSKTPDYYRAYGALSADDFVRQVFFNVLGRDPSPIDVVFWKSKIDSGEVGRDLFIFVLLNSLGSADLRNIEALTQGAYCATQATYLPTKANILQLYIIERIYVGYLNRAADRVGLIFWGDAIVDNRTTIDGMLSSFSTTAEYARDFDGTLDEFVSRAFKRVLARDASSVDIVFWKGLIEKKQIYQYNLIYSIINSLSGADAVEFNRRVNNGFCLIQ</sequence>
<dbReference type="Gene3D" id="3.20.20.80">
    <property type="entry name" value="Glycosidases"/>
    <property type="match status" value="1"/>
</dbReference>
<protein>
    <submittedName>
        <fullName evidence="6">Cellulase family glycosylhydrolase</fullName>
    </submittedName>
</protein>
<dbReference type="Pfam" id="PF00150">
    <property type="entry name" value="Cellulase"/>
    <property type="match status" value="1"/>
</dbReference>
<evidence type="ECO:0000313" key="7">
    <source>
        <dbReference type="Proteomes" id="UP001157461"/>
    </source>
</evidence>
<dbReference type="Pfam" id="PF13946">
    <property type="entry name" value="DUF4214"/>
    <property type="match status" value="1"/>
</dbReference>
<dbReference type="PANTHER" id="PTHR34142">
    <property type="entry name" value="ENDO-BETA-1,4-GLUCANASE A"/>
    <property type="match status" value="1"/>
</dbReference>
<dbReference type="EMBL" id="JAPDIQ010000004">
    <property type="protein sequence ID" value="MDH4763372.1"/>
    <property type="molecule type" value="Genomic_DNA"/>
</dbReference>
<organism evidence="6 7">
    <name type="scientific">Pseudomonas flavocrustae</name>
    <dbReference type="NCBI Taxonomy" id="2991719"/>
    <lineage>
        <taxon>Bacteria</taxon>
        <taxon>Pseudomonadati</taxon>
        <taxon>Pseudomonadota</taxon>
        <taxon>Gammaproteobacteria</taxon>
        <taxon>Pseudomonadales</taxon>
        <taxon>Pseudomonadaceae</taxon>
        <taxon>Pseudomonas</taxon>
    </lineage>
</organism>
<dbReference type="PANTHER" id="PTHR34142:SF1">
    <property type="entry name" value="GLYCOSIDE HYDROLASE FAMILY 5 DOMAIN-CONTAINING PROTEIN"/>
    <property type="match status" value="1"/>
</dbReference>
<keyword evidence="1 3" id="KW-0378">Hydrolase</keyword>